<gene>
    <name evidence="1" type="ORF">M9H77_20052</name>
</gene>
<proteinExistence type="predicted"/>
<reference evidence="2" key="1">
    <citation type="journal article" date="2023" name="Nat. Plants">
        <title>Single-cell RNA sequencing provides a high-resolution roadmap for understanding the multicellular compartmentation of specialized metabolism.</title>
        <authorList>
            <person name="Sun S."/>
            <person name="Shen X."/>
            <person name="Li Y."/>
            <person name="Li Y."/>
            <person name="Wang S."/>
            <person name="Li R."/>
            <person name="Zhang H."/>
            <person name="Shen G."/>
            <person name="Guo B."/>
            <person name="Wei J."/>
            <person name="Xu J."/>
            <person name="St-Pierre B."/>
            <person name="Chen S."/>
            <person name="Sun C."/>
        </authorList>
    </citation>
    <scope>NUCLEOTIDE SEQUENCE [LARGE SCALE GENOMIC DNA]</scope>
</reference>
<dbReference type="EMBL" id="CM044705">
    <property type="protein sequence ID" value="KAI5660729.1"/>
    <property type="molecule type" value="Genomic_DNA"/>
</dbReference>
<organism evidence="1 2">
    <name type="scientific">Catharanthus roseus</name>
    <name type="common">Madagascar periwinkle</name>
    <name type="synonym">Vinca rosea</name>
    <dbReference type="NCBI Taxonomy" id="4058"/>
    <lineage>
        <taxon>Eukaryota</taxon>
        <taxon>Viridiplantae</taxon>
        <taxon>Streptophyta</taxon>
        <taxon>Embryophyta</taxon>
        <taxon>Tracheophyta</taxon>
        <taxon>Spermatophyta</taxon>
        <taxon>Magnoliopsida</taxon>
        <taxon>eudicotyledons</taxon>
        <taxon>Gunneridae</taxon>
        <taxon>Pentapetalae</taxon>
        <taxon>asterids</taxon>
        <taxon>lamiids</taxon>
        <taxon>Gentianales</taxon>
        <taxon>Apocynaceae</taxon>
        <taxon>Rauvolfioideae</taxon>
        <taxon>Vinceae</taxon>
        <taxon>Catharanthinae</taxon>
        <taxon>Catharanthus</taxon>
    </lineage>
</organism>
<protein>
    <submittedName>
        <fullName evidence="1">Uncharacterized protein</fullName>
    </submittedName>
</protein>
<dbReference type="Proteomes" id="UP001060085">
    <property type="component" value="Linkage Group LG05"/>
</dbReference>
<evidence type="ECO:0000313" key="2">
    <source>
        <dbReference type="Proteomes" id="UP001060085"/>
    </source>
</evidence>
<evidence type="ECO:0000313" key="1">
    <source>
        <dbReference type="EMBL" id="KAI5660729.1"/>
    </source>
</evidence>
<sequence>MQTRSSSKRKKNLNPVTINYDDDENIPSLLGGIDRISDLPDPIIHHILLYLPIKSIAQTIVLSKRWKQIWHSFPDLDFTTITTLINSSHNNNTFGKGYYSNFSLINRGANSINQVLSHRDKHSDIRVLRFKACLSFSCLNGLIRRAIKHNVQELDIEVSTDDYFNFPRIVIISESLRVFRLKSRYPGFRLPPPVILKGGFRSLISLSLSRVILYDQPSLINLFDDSSFPMLKSLSLETCSGLKHLNVCCKGIQDLALGNCFNLENLEISCPKIERLRVLSCFDAYSTSSFVKIDAPKLEMIFWSNNSLTENTILENLSSLHEAFVGFFLLHDDLSASKLRSISRFLSGVSHCQCLTLETQCIEILSKNYHLGGLRQPFSRVESLELHTGFNKHNLPGLAHLFRNSPQTQTLVLKIVNDQTAERRKWNRDLWEMSSTGEERYWESQSEGMNSFLHHLKVVKIQGFSECENEISLIKFLLKHGKVLQEMFLICSREIISSKSSKDSLQRQKIKSQIMGFSRASSNAKILFH</sequence>
<accession>A0ACC0AIT8</accession>
<keyword evidence="2" id="KW-1185">Reference proteome</keyword>
<comment type="caution">
    <text evidence="1">The sequence shown here is derived from an EMBL/GenBank/DDBJ whole genome shotgun (WGS) entry which is preliminary data.</text>
</comment>
<name>A0ACC0AIT8_CATRO</name>